<dbReference type="Pfam" id="PF01323">
    <property type="entry name" value="DSBA"/>
    <property type="match status" value="1"/>
</dbReference>
<evidence type="ECO:0000259" key="6">
    <source>
        <dbReference type="PROSITE" id="PS51352"/>
    </source>
</evidence>
<dbReference type="SUPFAM" id="SSF52833">
    <property type="entry name" value="Thioredoxin-like"/>
    <property type="match status" value="1"/>
</dbReference>
<dbReference type="InterPro" id="IPR013766">
    <property type="entry name" value="Thioredoxin_domain"/>
</dbReference>
<reference evidence="8" key="1">
    <citation type="submission" date="2016-10" db="EMBL/GenBank/DDBJ databases">
        <authorList>
            <person name="Varghese N."/>
            <person name="Submissions S."/>
        </authorList>
    </citation>
    <scope>NUCLEOTIDE SEQUENCE [LARGE SCALE GENOMIC DNA]</scope>
    <source>
        <strain evidence="8">DSM 26921</strain>
    </source>
</reference>
<evidence type="ECO:0000313" key="7">
    <source>
        <dbReference type="EMBL" id="SFR46426.1"/>
    </source>
</evidence>
<dbReference type="RefSeq" id="WP_090216308.1">
    <property type="nucleotide sequence ID" value="NZ_FOYO01000001.1"/>
</dbReference>
<dbReference type="PANTHER" id="PTHR13887:SF14">
    <property type="entry name" value="DISULFIDE BOND FORMATION PROTEIN D"/>
    <property type="match status" value="1"/>
</dbReference>
<gene>
    <name evidence="7" type="ORF">SAMN04488002_2066</name>
</gene>
<feature type="domain" description="Thioredoxin" evidence="6">
    <location>
        <begin position="57"/>
        <end position="239"/>
    </location>
</feature>
<evidence type="ECO:0000256" key="2">
    <source>
        <dbReference type="ARBA" id="ARBA00023002"/>
    </source>
</evidence>
<evidence type="ECO:0000256" key="5">
    <source>
        <dbReference type="SAM" id="SignalP"/>
    </source>
</evidence>
<protein>
    <submittedName>
        <fullName evidence="7">Protein-disulfide isomerase</fullName>
    </submittedName>
</protein>
<keyword evidence="7" id="KW-0413">Isomerase</keyword>
<dbReference type="AlphaFoldDB" id="A0A1I6GW97"/>
<dbReference type="InterPro" id="IPR036249">
    <property type="entry name" value="Thioredoxin-like_sf"/>
</dbReference>
<dbReference type="InterPro" id="IPR017937">
    <property type="entry name" value="Thioredoxin_CS"/>
</dbReference>
<feature type="chain" id="PRO_5011567518" evidence="5">
    <location>
        <begin position="22"/>
        <end position="241"/>
    </location>
</feature>
<dbReference type="CDD" id="cd03023">
    <property type="entry name" value="DsbA_Com1_like"/>
    <property type="match status" value="1"/>
</dbReference>
<proteinExistence type="predicted"/>
<keyword evidence="3" id="KW-1015">Disulfide bond</keyword>
<dbReference type="Pfam" id="PF18312">
    <property type="entry name" value="ScsC_N"/>
    <property type="match status" value="1"/>
</dbReference>
<evidence type="ECO:0000313" key="8">
    <source>
        <dbReference type="Proteomes" id="UP000199658"/>
    </source>
</evidence>
<accession>A0A1I6GW97</accession>
<organism evidence="7 8">
    <name type="scientific">Litoreibacter janthinus</name>
    <dbReference type="NCBI Taxonomy" id="670154"/>
    <lineage>
        <taxon>Bacteria</taxon>
        <taxon>Pseudomonadati</taxon>
        <taxon>Pseudomonadota</taxon>
        <taxon>Alphaproteobacteria</taxon>
        <taxon>Rhodobacterales</taxon>
        <taxon>Roseobacteraceae</taxon>
        <taxon>Litoreibacter</taxon>
    </lineage>
</organism>
<dbReference type="PANTHER" id="PTHR13887">
    <property type="entry name" value="GLUTATHIONE S-TRANSFERASE KAPPA"/>
    <property type="match status" value="1"/>
</dbReference>
<dbReference type="InterPro" id="IPR001853">
    <property type="entry name" value="DSBA-like_thioredoxin_dom"/>
</dbReference>
<dbReference type="PROSITE" id="PS00194">
    <property type="entry name" value="THIOREDOXIN_1"/>
    <property type="match status" value="1"/>
</dbReference>
<keyword evidence="2" id="KW-0560">Oxidoreductase</keyword>
<evidence type="ECO:0000256" key="4">
    <source>
        <dbReference type="ARBA" id="ARBA00023284"/>
    </source>
</evidence>
<keyword evidence="1 5" id="KW-0732">Signal</keyword>
<dbReference type="GO" id="GO:0015036">
    <property type="term" value="F:disulfide oxidoreductase activity"/>
    <property type="evidence" value="ECO:0007669"/>
    <property type="project" value="UniProtKB-ARBA"/>
</dbReference>
<dbReference type="EMBL" id="FOYO01000001">
    <property type="protein sequence ID" value="SFR46426.1"/>
    <property type="molecule type" value="Genomic_DNA"/>
</dbReference>
<dbReference type="GO" id="GO:0016853">
    <property type="term" value="F:isomerase activity"/>
    <property type="evidence" value="ECO:0007669"/>
    <property type="project" value="UniProtKB-KW"/>
</dbReference>
<dbReference type="STRING" id="670154.SAMN04488002_2066"/>
<evidence type="ECO:0000256" key="1">
    <source>
        <dbReference type="ARBA" id="ARBA00022729"/>
    </source>
</evidence>
<dbReference type="OrthoDB" id="9780147at2"/>
<dbReference type="PROSITE" id="PS51352">
    <property type="entry name" value="THIOREDOXIN_2"/>
    <property type="match status" value="1"/>
</dbReference>
<sequence length="241" mass="26509">MIRFTTSTALALCLAATSVSAEDMTRDQMQELVLETIRENPEIIMEALQTLQNREEQAKADQAQAMLIANRDALERDPNAPVMGNPDGDVTVVEFFDYNCGYCRRVFGDVEALMEEDSNVRVVMREWPILGEESVYAARAALASRAQGKYAEFHNALMENSGRANEASVMSIAGKLGMDLEQLKRDMDAPEVAAHIQTSMQLTQALGLNGTPAFIFGDQLVPGAIELEQMKELVAMTRDAG</sequence>
<name>A0A1I6GW97_9RHOB</name>
<keyword evidence="4" id="KW-0676">Redox-active center</keyword>
<dbReference type="Proteomes" id="UP000199658">
    <property type="component" value="Unassembled WGS sequence"/>
</dbReference>
<dbReference type="Gene3D" id="3.40.30.10">
    <property type="entry name" value="Glutaredoxin"/>
    <property type="match status" value="1"/>
</dbReference>
<feature type="signal peptide" evidence="5">
    <location>
        <begin position="1"/>
        <end position="21"/>
    </location>
</feature>
<keyword evidence="8" id="KW-1185">Reference proteome</keyword>
<dbReference type="InterPro" id="IPR041205">
    <property type="entry name" value="ScsC_N"/>
</dbReference>
<evidence type="ECO:0000256" key="3">
    <source>
        <dbReference type="ARBA" id="ARBA00023157"/>
    </source>
</evidence>